<evidence type="ECO:0000256" key="6">
    <source>
        <dbReference type="ARBA" id="ARBA00023136"/>
    </source>
</evidence>
<keyword evidence="3" id="KW-1003">Cell membrane</keyword>
<proteinExistence type="inferred from homology"/>
<feature type="transmembrane region" description="Helical" evidence="7">
    <location>
        <begin position="145"/>
        <end position="167"/>
    </location>
</feature>
<protein>
    <submittedName>
        <fullName evidence="9">ABC transporter permease subunit</fullName>
    </submittedName>
</protein>
<evidence type="ECO:0000256" key="1">
    <source>
        <dbReference type="ARBA" id="ARBA00004651"/>
    </source>
</evidence>
<feature type="transmembrane region" description="Helical" evidence="7">
    <location>
        <begin position="188"/>
        <end position="213"/>
    </location>
</feature>
<accession>A0ABS7YWP3</accession>
<evidence type="ECO:0000256" key="4">
    <source>
        <dbReference type="ARBA" id="ARBA00022692"/>
    </source>
</evidence>
<evidence type="ECO:0000313" key="10">
    <source>
        <dbReference type="Proteomes" id="UP001199044"/>
    </source>
</evidence>
<evidence type="ECO:0000256" key="7">
    <source>
        <dbReference type="RuleBase" id="RU363032"/>
    </source>
</evidence>
<dbReference type="InterPro" id="IPR000515">
    <property type="entry name" value="MetI-like"/>
</dbReference>
<organism evidence="9 10">
    <name type="scientific">Vibrio tritonius</name>
    <dbReference type="NCBI Taxonomy" id="1435069"/>
    <lineage>
        <taxon>Bacteria</taxon>
        <taxon>Pseudomonadati</taxon>
        <taxon>Pseudomonadota</taxon>
        <taxon>Gammaproteobacteria</taxon>
        <taxon>Vibrionales</taxon>
        <taxon>Vibrionaceae</taxon>
        <taxon>Vibrio</taxon>
    </lineage>
</organism>
<comment type="subcellular location">
    <subcellularLocation>
        <location evidence="1 7">Cell membrane</location>
        <topology evidence="1 7">Multi-pass membrane protein</topology>
    </subcellularLocation>
</comment>
<dbReference type="InterPro" id="IPR035906">
    <property type="entry name" value="MetI-like_sf"/>
</dbReference>
<keyword evidence="6 7" id="KW-0472">Membrane</keyword>
<keyword evidence="5 7" id="KW-1133">Transmembrane helix</keyword>
<reference evidence="10" key="1">
    <citation type="submission" date="2023-07" db="EMBL/GenBank/DDBJ databases">
        <title>Molecular identification of indigenous halophilic bacteria isolated from red sea cost, biodegradation of synthetic dyes and assessment of degraded metabolite toxicity.</title>
        <authorList>
            <person name="Chaieb K."/>
            <person name="Altayb H.N."/>
        </authorList>
    </citation>
    <scope>NUCLEOTIDE SEQUENCE [LARGE SCALE GENOMIC DNA]</scope>
    <source>
        <strain evidence="10">K20</strain>
    </source>
</reference>
<dbReference type="Gene3D" id="1.10.3720.10">
    <property type="entry name" value="MetI-like"/>
    <property type="match status" value="1"/>
</dbReference>
<keyword evidence="2 7" id="KW-0813">Transport</keyword>
<feature type="transmembrane region" description="Helical" evidence="7">
    <location>
        <begin position="7"/>
        <end position="31"/>
    </location>
</feature>
<evidence type="ECO:0000256" key="5">
    <source>
        <dbReference type="ARBA" id="ARBA00022989"/>
    </source>
</evidence>
<dbReference type="PROSITE" id="PS50928">
    <property type="entry name" value="ABC_TM1"/>
    <property type="match status" value="1"/>
</dbReference>
<comment type="caution">
    <text evidence="9">The sequence shown here is derived from an EMBL/GenBank/DDBJ whole genome shotgun (WGS) entry which is preliminary data.</text>
</comment>
<evidence type="ECO:0000259" key="8">
    <source>
        <dbReference type="PROSITE" id="PS50928"/>
    </source>
</evidence>
<dbReference type="Proteomes" id="UP001199044">
    <property type="component" value="Unassembled WGS sequence"/>
</dbReference>
<name>A0ABS7YWP3_9VIBR</name>
<dbReference type="Pfam" id="PF00528">
    <property type="entry name" value="BPD_transp_1"/>
    <property type="match status" value="1"/>
</dbReference>
<dbReference type="CDD" id="cd06261">
    <property type="entry name" value="TM_PBP2"/>
    <property type="match status" value="1"/>
</dbReference>
<dbReference type="RefSeq" id="WP_225251985.1">
    <property type="nucleotide sequence ID" value="NZ_JAIWIU010000189.1"/>
</dbReference>
<evidence type="ECO:0000256" key="2">
    <source>
        <dbReference type="ARBA" id="ARBA00022448"/>
    </source>
</evidence>
<evidence type="ECO:0000313" key="9">
    <source>
        <dbReference type="EMBL" id="MCA2018639.1"/>
    </source>
</evidence>
<feature type="transmembrane region" description="Helical" evidence="7">
    <location>
        <begin position="90"/>
        <end position="111"/>
    </location>
</feature>
<sequence>MKLAKWAVWFPMLPGLLGYGLFFLFPVILVFSEALSAPLETFNRMISDSYLLSSIGGSLVLAGSASLMSLLVALFIAYFLSQTSPRMRQWLSIAIALPLVFSGLIVAYGFILTFGRAGFVTQLLGQIGIPEGQFGNVIFTPVGLAMVYCYYLIPRAVFILLPVILNFDWQQMKVSESFGANRWQSYRYVFLPQLYPAMITSLCVMVSVALGAYGTALALSGTQLNILPLAIYSKISDGGTDFPVVGMLSLLLVGLCVLFTLLADKLKQRLEDM</sequence>
<comment type="similarity">
    <text evidence="7">Belongs to the binding-protein-dependent transport system permease family.</text>
</comment>
<dbReference type="PANTHER" id="PTHR30183:SF9">
    <property type="entry name" value="THIAMINE TRANSPORT SYSTEM PERMEASE PROTEIN THIP"/>
    <property type="match status" value="1"/>
</dbReference>
<dbReference type="PANTHER" id="PTHR30183">
    <property type="entry name" value="MOLYBDENUM TRANSPORT SYSTEM PERMEASE PROTEIN MODB"/>
    <property type="match status" value="1"/>
</dbReference>
<gene>
    <name evidence="9" type="ORF">LDJ79_21165</name>
</gene>
<feature type="transmembrane region" description="Helical" evidence="7">
    <location>
        <begin position="242"/>
        <end position="263"/>
    </location>
</feature>
<dbReference type="EMBL" id="JAIWIU010000189">
    <property type="protein sequence ID" value="MCA2018639.1"/>
    <property type="molecule type" value="Genomic_DNA"/>
</dbReference>
<feature type="transmembrane region" description="Helical" evidence="7">
    <location>
        <begin position="51"/>
        <end position="78"/>
    </location>
</feature>
<evidence type="ECO:0000256" key="3">
    <source>
        <dbReference type="ARBA" id="ARBA00022475"/>
    </source>
</evidence>
<feature type="domain" description="ABC transmembrane type-1" evidence="8">
    <location>
        <begin position="55"/>
        <end position="263"/>
    </location>
</feature>
<keyword evidence="4 7" id="KW-0812">Transmembrane</keyword>
<keyword evidence="10" id="KW-1185">Reference proteome</keyword>
<dbReference type="SUPFAM" id="SSF161098">
    <property type="entry name" value="MetI-like"/>
    <property type="match status" value="1"/>
</dbReference>